<evidence type="ECO:0000256" key="3">
    <source>
        <dbReference type="ARBA" id="ARBA00007588"/>
    </source>
</evidence>
<evidence type="ECO:0000256" key="5">
    <source>
        <dbReference type="ARBA" id="ARBA00022630"/>
    </source>
</evidence>
<evidence type="ECO:0000256" key="6">
    <source>
        <dbReference type="ARBA" id="ARBA00022827"/>
    </source>
</evidence>
<dbReference type="PANTHER" id="PTHR42802">
    <property type="entry name" value="MONOOXYGENASE"/>
    <property type="match status" value="1"/>
</dbReference>
<proteinExistence type="inferred from homology"/>
<comment type="cofactor">
    <cofactor evidence="1">
        <name>FAD</name>
        <dbReference type="ChEBI" id="CHEBI:57692"/>
    </cofactor>
</comment>
<dbReference type="InterPro" id="IPR036188">
    <property type="entry name" value="FAD/NAD-bd_sf"/>
</dbReference>
<keyword evidence="12" id="KW-1185">Reference proteome</keyword>
<dbReference type="GO" id="GO:0016491">
    <property type="term" value="F:oxidoreductase activity"/>
    <property type="evidence" value="ECO:0007669"/>
    <property type="project" value="UniProtKB-KW"/>
</dbReference>
<evidence type="ECO:0000256" key="7">
    <source>
        <dbReference type="ARBA" id="ARBA00022857"/>
    </source>
</evidence>
<evidence type="ECO:0000256" key="4">
    <source>
        <dbReference type="ARBA" id="ARBA00012881"/>
    </source>
</evidence>
<protein>
    <recommendedName>
        <fullName evidence="4">L-ornithine N(5)-monooxygenase [NAD(P)H]</fullName>
        <ecNumber evidence="4">1.14.13.196</ecNumber>
    </recommendedName>
</protein>
<keyword evidence="7" id="KW-0521">NADP</keyword>
<evidence type="ECO:0000256" key="1">
    <source>
        <dbReference type="ARBA" id="ARBA00001974"/>
    </source>
</evidence>
<evidence type="ECO:0000313" key="12">
    <source>
        <dbReference type="Proteomes" id="UP000765509"/>
    </source>
</evidence>
<dbReference type="SUPFAM" id="SSF51905">
    <property type="entry name" value="FAD/NAD(P)-binding domain"/>
    <property type="match status" value="1"/>
</dbReference>
<comment type="pathway">
    <text evidence="2">Siderophore biosynthesis.</text>
</comment>
<dbReference type="Gene3D" id="3.50.50.60">
    <property type="entry name" value="FAD/NAD(P)-binding domain"/>
    <property type="match status" value="1"/>
</dbReference>
<comment type="similarity">
    <text evidence="3">Belongs to the lysine N(6)-hydroxylase/L-ornithine N(5)-oxygenase family.</text>
</comment>
<comment type="caution">
    <text evidence="11">The sequence shown here is derived from an EMBL/GenBank/DDBJ whole genome shotgun (WGS) entry which is preliminary data.</text>
</comment>
<evidence type="ECO:0000313" key="11">
    <source>
        <dbReference type="EMBL" id="MBW0508478.1"/>
    </source>
</evidence>
<keyword evidence="6" id="KW-0274">FAD</keyword>
<dbReference type="InterPro" id="IPR025700">
    <property type="entry name" value="Lys/Orn_oxygenase"/>
</dbReference>
<evidence type="ECO:0000256" key="10">
    <source>
        <dbReference type="ARBA" id="ARBA00049248"/>
    </source>
</evidence>
<comment type="catalytic activity">
    <reaction evidence="10">
        <text>L-ornithine + NADH + O2 = N(5)-hydroxy-L-ornithine + NAD(+) + H2O</text>
        <dbReference type="Rhea" id="RHEA:41512"/>
        <dbReference type="ChEBI" id="CHEBI:15377"/>
        <dbReference type="ChEBI" id="CHEBI:15379"/>
        <dbReference type="ChEBI" id="CHEBI:46911"/>
        <dbReference type="ChEBI" id="CHEBI:57540"/>
        <dbReference type="ChEBI" id="CHEBI:57945"/>
        <dbReference type="ChEBI" id="CHEBI:78275"/>
        <dbReference type="EC" id="1.14.13.196"/>
    </reaction>
</comment>
<name>A0A9Q3HK90_9BASI</name>
<dbReference type="Pfam" id="PF13434">
    <property type="entry name" value="Lys_Orn_oxgnase"/>
    <property type="match status" value="2"/>
</dbReference>
<dbReference type="EMBL" id="AVOT02020345">
    <property type="protein sequence ID" value="MBW0508478.1"/>
    <property type="molecule type" value="Genomic_DNA"/>
</dbReference>
<dbReference type="OrthoDB" id="3519933at2759"/>
<evidence type="ECO:0000256" key="9">
    <source>
        <dbReference type="ARBA" id="ARBA00047598"/>
    </source>
</evidence>
<reference evidence="11" key="1">
    <citation type="submission" date="2021-03" db="EMBL/GenBank/DDBJ databases">
        <title>Draft genome sequence of rust myrtle Austropuccinia psidii MF-1, a brazilian biotype.</title>
        <authorList>
            <person name="Quecine M.C."/>
            <person name="Pachon D.M.R."/>
            <person name="Bonatelli M.L."/>
            <person name="Correr F.H."/>
            <person name="Franceschini L.M."/>
            <person name="Leite T.F."/>
            <person name="Margarido G.R.A."/>
            <person name="Almeida C.A."/>
            <person name="Ferrarezi J.A."/>
            <person name="Labate C.A."/>
        </authorList>
    </citation>
    <scope>NUCLEOTIDE SEQUENCE</scope>
    <source>
        <strain evidence="11">MF-1</strain>
    </source>
</reference>
<keyword evidence="5" id="KW-0285">Flavoprotein</keyword>
<dbReference type="PANTHER" id="PTHR42802:SF1">
    <property type="entry name" value="L-ORNITHINE N(5)-MONOOXYGENASE"/>
    <property type="match status" value="1"/>
</dbReference>
<sequence length="656" mass="72631">MTTVMMKIPINNLNQEDHQPYDLLGIGFGPANLAVGAALAEQNWEGKIEEIIGLRVGFIEFHPEFRWHPGMMIPGSRMQISYLKDLATLRNPRSPFTFLQYLHSHGRLVSFINRATFNPTRAEFADYLSWAANQITSNPPQLQNSKNPLNAIHVFYGEQVIGVEAVKGTTGDIELLRVLSIKNIDGSPHQRLCRNLILSTGGTPRIPQVFQHLVHSRPPNPNKVIHTSNFLNQIDQALSHIFALLAHQVIPIHPIRISSLSHSPCPSHSSISNTSSGFSEDSSIPSSLNINQTDYIEVSTPSKVKIAVIGAGQSAAEALLDTYDRIKSSLTHLNNLVSSPEIDLIIRGGHLRPSDDSAFSNQVFNPETTDFFYSLSNRYMPQRQTSTSDLNPARQKCSDFLLEEAAPTNYAVVSPETISSVNEIIYAQKVERDCRSRKMGSKITRLPPLLPKINIIPHTQVVSVKDNASCDGSLSVILENVLTGERTNSHYQLIILGTGYDRQGWKQLLFGPSSENQQLGLVFNKLWPTEMAFESVHSLHSDPSRDDSPTNSIISTSAFDQHQLSSHQAIVPKGVSKLKVSRNYQLLLPKTFIDHEDAEGVAKKFQPTVWLQGCNESTHGISDSLLSVLSIRAGEFLNGIKSDGWFGMSDQKPTAA</sequence>
<dbReference type="EC" id="1.14.13.196" evidence="4"/>
<dbReference type="AlphaFoldDB" id="A0A9Q3HK90"/>
<dbReference type="Proteomes" id="UP000765509">
    <property type="component" value="Unassembled WGS sequence"/>
</dbReference>
<gene>
    <name evidence="11" type="ORF">O181_048193</name>
</gene>
<dbReference type="GO" id="GO:0006879">
    <property type="term" value="P:intracellular iron ion homeostasis"/>
    <property type="evidence" value="ECO:0007669"/>
    <property type="project" value="TreeGrafter"/>
</dbReference>
<evidence type="ECO:0000256" key="8">
    <source>
        <dbReference type="ARBA" id="ARBA00023002"/>
    </source>
</evidence>
<comment type="catalytic activity">
    <reaction evidence="9">
        <text>L-ornithine + NADPH + O2 = N(5)-hydroxy-L-ornithine + NADP(+) + H2O</text>
        <dbReference type="Rhea" id="RHEA:41508"/>
        <dbReference type="ChEBI" id="CHEBI:15377"/>
        <dbReference type="ChEBI" id="CHEBI:15379"/>
        <dbReference type="ChEBI" id="CHEBI:46911"/>
        <dbReference type="ChEBI" id="CHEBI:57783"/>
        <dbReference type="ChEBI" id="CHEBI:58349"/>
        <dbReference type="ChEBI" id="CHEBI:78275"/>
        <dbReference type="EC" id="1.14.13.196"/>
    </reaction>
</comment>
<keyword evidence="8" id="KW-0560">Oxidoreductase</keyword>
<accession>A0A9Q3HK90</accession>
<organism evidence="11 12">
    <name type="scientific">Austropuccinia psidii MF-1</name>
    <dbReference type="NCBI Taxonomy" id="1389203"/>
    <lineage>
        <taxon>Eukaryota</taxon>
        <taxon>Fungi</taxon>
        <taxon>Dikarya</taxon>
        <taxon>Basidiomycota</taxon>
        <taxon>Pucciniomycotina</taxon>
        <taxon>Pucciniomycetes</taxon>
        <taxon>Pucciniales</taxon>
        <taxon>Sphaerophragmiaceae</taxon>
        <taxon>Austropuccinia</taxon>
    </lineage>
</organism>
<evidence type="ECO:0000256" key="2">
    <source>
        <dbReference type="ARBA" id="ARBA00004924"/>
    </source>
</evidence>